<protein>
    <submittedName>
        <fullName evidence="1">Uncharacterized protein</fullName>
    </submittedName>
</protein>
<dbReference type="RefSeq" id="WP_188118019.1">
    <property type="nucleotide sequence ID" value="NZ_FMXB01000002.1"/>
</dbReference>
<name>A0A1G5V0C6_9EURY</name>
<dbReference type="AlphaFoldDB" id="A0A1G5V0C6"/>
<dbReference type="EMBL" id="FMXB01000002">
    <property type="protein sequence ID" value="SDA39341.1"/>
    <property type="molecule type" value="Genomic_DNA"/>
</dbReference>
<keyword evidence="2" id="KW-1185">Reference proteome</keyword>
<accession>A0A1G5V0C6</accession>
<reference evidence="1 2" key="1">
    <citation type="submission" date="2016-10" db="EMBL/GenBank/DDBJ databases">
        <authorList>
            <person name="Varghese N."/>
            <person name="Submissions S."/>
        </authorList>
    </citation>
    <scope>NUCLEOTIDE SEQUENCE [LARGE SCALE GENOMIC DNA]</scope>
    <source>
        <strain evidence="1 2">DSM 16643</strain>
    </source>
</reference>
<evidence type="ECO:0000313" key="1">
    <source>
        <dbReference type="EMBL" id="SDA39341.1"/>
    </source>
</evidence>
<evidence type="ECO:0000313" key="2">
    <source>
        <dbReference type="Proteomes" id="UP000323439"/>
    </source>
</evidence>
<gene>
    <name evidence="1" type="ORF">SAMN02910315_00247</name>
</gene>
<organism evidence="1 2">
    <name type="scientific">Methanobrevibacter millerae</name>
    <dbReference type="NCBI Taxonomy" id="230361"/>
    <lineage>
        <taxon>Archaea</taxon>
        <taxon>Methanobacteriati</taxon>
        <taxon>Methanobacteriota</taxon>
        <taxon>Methanomada group</taxon>
        <taxon>Methanobacteria</taxon>
        <taxon>Methanobacteriales</taxon>
        <taxon>Methanobacteriaceae</taxon>
        <taxon>Methanobrevibacter</taxon>
    </lineage>
</organism>
<dbReference type="Proteomes" id="UP000323439">
    <property type="component" value="Unassembled WGS sequence"/>
</dbReference>
<sequence length="54" mass="6279">MECTYFQRYGEKIVSEGINKNNIEIAKKLKKYGDLSNEKIAKITKLDLKTVEEL</sequence>
<proteinExistence type="predicted"/>